<protein>
    <submittedName>
        <fullName evidence="1">Uncharacterized protein</fullName>
    </submittedName>
</protein>
<organism evidence="1 2">
    <name type="scientific">Tenacibaculum tangerinum</name>
    <dbReference type="NCBI Taxonomy" id="3038772"/>
    <lineage>
        <taxon>Bacteria</taxon>
        <taxon>Pseudomonadati</taxon>
        <taxon>Bacteroidota</taxon>
        <taxon>Flavobacteriia</taxon>
        <taxon>Flavobacteriales</taxon>
        <taxon>Flavobacteriaceae</taxon>
        <taxon>Tenacibaculum</taxon>
    </lineage>
</organism>
<accession>A0ABY8LAD6</accession>
<dbReference type="Proteomes" id="UP001232001">
    <property type="component" value="Chromosome"/>
</dbReference>
<reference evidence="1 2" key="1">
    <citation type="submission" date="2023-04" db="EMBL/GenBank/DDBJ databases">
        <title>Tenacibaculum tangerinum sp. nov., isolated from sea tidal flat of South Korea.</title>
        <authorList>
            <person name="Lee S.H."/>
            <person name="Kim J.-J."/>
        </authorList>
    </citation>
    <scope>NUCLEOTIDE SEQUENCE [LARGE SCALE GENOMIC DNA]</scope>
    <source>
        <strain evidence="1 2">GRR-S3-23</strain>
    </source>
</reference>
<dbReference type="Gene3D" id="3.30.2170.10">
    <property type="entry name" value="archaeoglobus fulgidus dsm 4304 superfamily"/>
    <property type="match status" value="1"/>
</dbReference>
<evidence type="ECO:0000313" key="1">
    <source>
        <dbReference type="EMBL" id="WGH77114.1"/>
    </source>
</evidence>
<dbReference type="EMBL" id="CP122539">
    <property type="protein sequence ID" value="WGH77114.1"/>
    <property type="molecule type" value="Genomic_DNA"/>
</dbReference>
<name>A0ABY8LAD6_9FLAO</name>
<gene>
    <name evidence="1" type="ORF">P8625_13620</name>
</gene>
<proteinExistence type="predicted"/>
<evidence type="ECO:0000313" key="2">
    <source>
        <dbReference type="Proteomes" id="UP001232001"/>
    </source>
</evidence>
<keyword evidence="2" id="KW-1185">Reference proteome</keyword>
<dbReference type="RefSeq" id="WP_279652967.1">
    <property type="nucleotide sequence ID" value="NZ_CP122539.1"/>
</dbReference>
<sequence>MDVHYNELEHTAKAVGVLFNWKDKEPKEVVIEIIQGVLPYMSGQFYKRELPCIKKVIEQVNLSDIDIIEWFLREKWSLGNKFDIELESVLFTCPSCQRHLMMLVEYGRKNGKTINIKFYSHPKVFTLGDVKNNVN</sequence>